<feature type="repeat" description="ANK" evidence="3">
    <location>
        <begin position="139"/>
        <end position="171"/>
    </location>
</feature>
<dbReference type="EMBL" id="RQTK01000852">
    <property type="protein sequence ID" value="RUS74231.1"/>
    <property type="molecule type" value="Genomic_DNA"/>
</dbReference>
<protein>
    <submittedName>
        <fullName evidence="5">Uncharacterized protein</fullName>
    </submittedName>
</protein>
<keyword evidence="2 3" id="KW-0040">ANK repeat</keyword>
<dbReference type="SUPFAM" id="SSF48403">
    <property type="entry name" value="Ankyrin repeat"/>
    <property type="match status" value="1"/>
</dbReference>
<evidence type="ECO:0000313" key="6">
    <source>
        <dbReference type="Proteomes" id="UP000271974"/>
    </source>
</evidence>
<dbReference type="AlphaFoldDB" id="A0A3S1BT19"/>
<evidence type="ECO:0000256" key="4">
    <source>
        <dbReference type="SAM" id="MobiDB-lite"/>
    </source>
</evidence>
<proteinExistence type="predicted"/>
<dbReference type="Pfam" id="PF12796">
    <property type="entry name" value="Ank_2"/>
    <property type="match status" value="1"/>
</dbReference>
<feature type="region of interest" description="Disordered" evidence="4">
    <location>
        <begin position="199"/>
        <end position="220"/>
    </location>
</feature>
<evidence type="ECO:0000313" key="5">
    <source>
        <dbReference type="EMBL" id="RUS74231.1"/>
    </source>
</evidence>
<sequence length="336" mass="36666">MAMKFEGQGPPLLDNASQAMLAQTQLHYACYIGDGHMLDTLIGRALLHNNNDGDAMEACVAVMVSEEDAINGWTPAHWAAFYGQLTCLVKLNIKPHLGFDTPSHRSNVSPLHLAAKSGAILCLKWLLQCGASKNRQDFMGETALHKAAKSGNSDCAAMLVGHGASLSTKNHRGLTAADVAEQSNHSALAQYLRRAMEQSEYGSITQSDSPSLPISDLRNDPAYGGSGDTSHSIIMNGEEIYTSNCAKARNGIHADTEMEMEEESISEDQALSNNLENNQRLKFIGLKRSIDESGDFEHFHKRRCTVPSSRKDPSERYGDAHKTLSSLPTMLYLLCK</sequence>
<dbReference type="STRING" id="188477.A0A3S1BT19"/>
<comment type="caution">
    <text evidence="5">The sequence shown here is derived from an EMBL/GenBank/DDBJ whole genome shotgun (WGS) entry which is preliminary data.</text>
</comment>
<dbReference type="InterPro" id="IPR036770">
    <property type="entry name" value="Ankyrin_rpt-contain_sf"/>
</dbReference>
<dbReference type="PROSITE" id="PS50088">
    <property type="entry name" value="ANK_REPEAT"/>
    <property type="match status" value="2"/>
</dbReference>
<evidence type="ECO:0000256" key="1">
    <source>
        <dbReference type="ARBA" id="ARBA00022737"/>
    </source>
</evidence>
<name>A0A3S1BT19_ELYCH</name>
<feature type="repeat" description="ANK" evidence="3">
    <location>
        <begin position="106"/>
        <end position="138"/>
    </location>
</feature>
<gene>
    <name evidence="5" type="ORF">EGW08_017999</name>
</gene>
<keyword evidence="1" id="KW-0677">Repeat</keyword>
<dbReference type="PANTHER" id="PTHR24201">
    <property type="entry name" value="ANK_REP_REGION DOMAIN-CONTAINING PROTEIN"/>
    <property type="match status" value="1"/>
</dbReference>
<dbReference type="PROSITE" id="PS50297">
    <property type="entry name" value="ANK_REP_REGION"/>
    <property type="match status" value="2"/>
</dbReference>
<reference evidence="5 6" key="1">
    <citation type="submission" date="2019-01" db="EMBL/GenBank/DDBJ databases">
        <title>A draft genome assembly of the solar-powered sea slug Elysia chlorotica.</title>
        <authorList>
            <person name="Cai H."/>
            <person name="Li Q."/>
            <person name="Fang X."/>
            <person name="Li J."/>
            <person name="Curtis N.E."/>
            <person name="Altenburger A."/>
            <person name="Shibata T."/>
            <person name="Feng M."/>
            <person name="Maeda T."/>
            <person name="Schwartz J.A."/>
            <person name="Shigenobu S."/>
            <person name="Lundholm N."/>
            <person name="Nishiyama T."/>
            <person name="Yang H."/>
            <person name="Hasebe M."/>
            <person name="Li S."/>
            <person name="Pierce S.K."/>
            <person name="Wang J."/>
        </authorList>
    </citation>
    <scope>NUCLEOTIDE SEQUENCE [LARGE SCALE GENOMIC DNA]</scope>
    <source>
        <strain evidence="5">EC2010</strain>
        <tissue evidence="5">Whole organism of an adult</tissue>
    </source>
</reference>
<feature type="compositionally biased region" description="Polar residues" evidence="4">
    <location>
        <begin position="200"/>
        <end position="212"/>
    </location>
</feature>
<dbReference type="InterPro" id="IPR002110">
    <property type="entry name" value="Ankyrin_rpt"/>
</dbReference>
<dbReference type="PANTHER" id="PTHR24201:SF17">
    <property type="entry name" value="ANKYRIN REPEAT DOMAIN-CONTAINING PROTEIN 10-LIKE ISOFORM X1"/>
    <property type="match status" value="1"/>
</dbReference>
<evidence type="ECO:0000256" key="3">
    <source>
        <dbReference type="PROSITE-ProRule" id="PRU00023"/>
    </source>
</evidence>
<organism evidence="5 6">
    <name type="scientific">Elysia chlorotica</name>
    <name type="common">Eastern emerald elysia</name>
    <name type="synonym">Sea slug</name>
    <dbReference type="NCBI Taxonomy" id="188477"/>
    <lineage>
        <taxon>Eukaryota</taxon>
        <taxon>Metazoa</taxon>
        <taxon>Spiralia</taxon>
        <taxon>Lophotrochozoa</taxon>
        <taxon>Mollusca</taxon>
        <taxon>Gastropoda</taxon>
        <taxon>Heterobranchia</taxon>
        <taxon>Euthyneura</taxon>
        <taxon>Panpulmonata</taxon>
        <taxon>Sacoglossa</taxon>
        <taxon>Placobranchoidea</taxon>
        <taxon>Plakobranchidae</taxon>
        <taxon>Elysia</taxon>
    </lineage>
</organism>
<dbReference type="SMART" id="SM00248">
    <property type="entry name" value="ANK"/>
    <property type="match status" value="4"/>
</dbReference>
<dbReference type="OrthoDB" id="5402602at2759"/>
<dbReference type="Proteomes" id="UP000271974">
    <property type="component" value="Unassembled WGS sequence"/>
</dbReference>
<keyword evidence="6" id="KW-1185">Reference proteome</keyword>
<dbReference type="Gene3D" id="1.25.40.20">
    <property type="entry name" value="Ankyrin repeat-containing domain"/>
    <property type="match status" value="2"/>
</dbReference>
<dbReference type="InterPro" id="IPR050776">
    <property type="entry name" value="Ank_Repeat/CDKN_Inhibitor"/>
</dbReference>
<accession>A0A3S1BT19</accession>
<evidence type="ECO:0000256" key="2">
    <source>
        <dbReference type="ARBA" id="ARBA00023043"/>
    </source>
</evidence>